<proteinExistence type="predicted"/>
<reference evidence="3" key="1">
    <citation type="submission" date="2020-12" db="EMBL/GenBank/DDBJ databases">
        <title>Metabolic potential, ecology and presence of endohyphal bacteria is reflected in genomic diversity of Mucoromycotina.</title>
        <authorList>
            <person name="Muszewska A."/>
            <person name="Okrasinska A."/>
            <person name="Steczkiewicz K."/>
            <person name="Drgas O."/>
            <person name="Orlowska M."/>
            <person name="Perlinska-Lenart U."/>
            <person name="Aleksandrzak-Piekarczyk T."/>
            <person name="Szatraj K."/>
            <person name="Zielenkiewicz U."/>
            <person name="Pilsyk S."/>
            <person name="Malc E."/>
            <person name="Mieczkowski P."/>
            <person name="Kruszewska J.S."/>
            <person name="Biernat P."/>
            <person name="Pawlowska J."/>
        </authorList>
    </citation>
    <scope>NUCLEOTIDE SEQUENCE</scope>
    <source>
        <strain evidence="3">WA0000067209</strain>
    </source>
</reference>
<feature type="compositionally biased region" description="Low complexity" evidence="1">
    <location>
        <begin position="243"/>
        <end position="257"/>
    </location>
</feature>
<organism evidence="3 4">
    <name type="scientific">Mortierella isabellina</name>
    <name type="common">Filamentous fungus</name>
    <name type="synonym">Umbelopsis isabellina</name>
    <dbReference type="NCBI Taxonomy" id="91625"/>
    <lineage>
        <taxon>Eukaryota</taxon>
        <taxon>Fungi</taxon>
        <taxon>Fungi incertae sedis</taxon>
        <taxon>Mucoromycota</taxon>
        <taxon>Mucoromycotina</taxon>
        <taxon>Umbelopsidomycetes</taxon>
        <taxon>Umbelopsidales</taxon>
        <taxon>Umbelopsidaceae</taxon>
        <taxon>Umbelopsis</taxon>
    </lineage>
</organism>
<dbReference type="EMBL" id="JAEPQZ010000003">
    <property type="protein sequence ID" value="KAG2183777.1"/>
    <property type="molecule type" value="Genomic_DNA"/>
</dbReference>
<keyword evidence="4" id="KW-1185">Reference proteome</keyword>
<evidence type="ECO:0000313" key="4">
    <source>
        <dbReference type="Proteomes" id="UP000654370"/>
    </source>
</evidence>
<dbReference type="Proteomes" id="UP000654370">
    <property type="component" value="Unassembled WGS sequence"/>
</dbReference>
<evidence type="ECO:0000259" key="2">
    <source>
        <dbReference type="Pfam" id="PF25482"/>
    </source>
</evidence>
<protein>
    <recommendedName>
        <fullName evidence="2">DUF7905 domain-containing protein</fullName>
    </recommendedName>
</protein>
<evidence type="ECO:0000313" key="3">
    <source>
        <dbReference type="EMBL" id="KAG2183777.1"/>
    </source>
</evidence>
<sequence length="747" mass="84160">MANLTRLIETSGSNTIDIDGIGKTYPELRPLASGPNATNIALPAPKMTHDLISDNSSSTESANLQPANGHNKIKEDNEDIQEEEKQKHRTFVFAKNVRNVQSVLAPSHYFVNNSTEYLQQIEKDTHTTCVLENRSIEIVGSRDEDLDDAEHRFRICQAVYKRSKKYDFCQPVPVTHYPTNFEHFGIVFCHLPQYAHADKVDVHPNETKPIQMFFVLVPTFKDENGKFIRPKLIKNSPSTYRQPSNSPSPVASTPSSPMISRSTDLTRKLFTPPLSSESEGSGPESERSQSRISVSNKNRPQTSDEKKPKLEALNKTNENMQEMKPTVAWNKVAILSAVVPLIPNSQPLDGPVLWGEGRTWTTSSSNAFPTANSRPQQGRTASIGVEDFPCLQPASKSKDTTASISSSKSKKNTVNDLERKMVTLRMTKAPADVLAPGPVLSPVEALREYNFHTIYSTLEPAFEDARTFKGDLRFSARLGKVLWTDVKPEIQQKVWEYTDLRDIVQNQYGAVPHFNNVLTTKEAVINNISDVLPAPFKRSAYYEIVTSARNQPHYPYSEVTLKINSNVVDLEKVTTNHQNMAEITWTSLDRKFDFAFNLTKKDTLRTDIKPFTTFIRKCSVSLKSRSITFQNIPDFLDVKQVLLKHTQYFRLHYPFVVEITRVELLPLQQQSSTGTIVGHAGNGDVWFEFELVNNEHNEKFKQNRKLPVGTVASWTVDDMLGTEEAGAKLVEIVKCMLLLVEQADPVC</sequence>
<gene>
    <name evidence="3" type="ORF">INT43_006788</name>
</gene>
<dbReference type="InterPro" id="IPR057227">
    <property type="entry name" value="DUF7905"/>
</dbReference>
<name>A0A8H7Q0E0_MORIS</name>
<evidence type="ECO:0000256" key="1">
    <source>
        <dbReference type="SAM" id="MobiDB-lite"/>
    </source>
</evidence>
<comment type="caution">
    <text evidence="3">The sequence shown here is derived from an EMBL/GenBank/DDBJ whole genome shotgun (WGS) entry which is preliminary data.</text>
</comment>
<feature type="compositionally biased region" description="Polar residues" evidence="1">
    <location>
        <begin position="292"/>
        <end position="301"/>
    </location>
</feature>
<feature type="region of interest" description="Disordered" evidence="1">
    <location>
        <begin position="48"/>
        <end position="86"/>
    </location>
</feature>
<dbReference type="OrthoDB" id="10265971at2759"/>
<dbReference type="AlphaFoldDB" id="A0A8H7Q0E0"/>
<dbReference type="Pfam" id="PF25482">
    <property type="entry name" value="DUF7905"/>
    <property type="match status" value="1"/>
</dbReference>
<feature type="region of interest" description="Disordered" evidence="1">
    <location>
        <begin position="390"/>
        <end position="412"/>
    </location>
</feature>
<feature type="region of interest" description="Disordered" evidence="1">
    <location>
        <begin position="233"/>
        <end position="310"/>
    </location>
</feature>
<feature type="domain" description="DUF7905" evidence="2">
    <location>
        <begin position="443"/>
        <end position="722"/>
    </location>
</feature>
<feature type="compositionally biased region" description="Polar residues" evidence="1">
    <location>
        <begin position="53"/>
        <end position="68"/>
    </location>
</feature>
<accession>A0A8H7Q0E0</accession>